<reference evidence="2" key="1">
    <citation type="submission" date="2021-01" db="EMBL/GenBank/DDBJ databases">
        <title>Caligus Genome Assembly.</title>
        <authorList>
            <person name="Gallardo-Escarate C."/>
        </authorList>
    </citation>
    <scope>NUCLEOTIDE SEQUENCE [LARGE SCALE GENOMIC DNA]</scope>
</reference>
<name>A0A7T8KM40_CALRO</name>
<dbReference type="AlphaFoldDB" id="A0A7T8KM40"/>
<dbReference type="Proteomes" id="UP000595437">
    <property type="component" value="Chromosome 2"/>
</dbReference>
<organism evidence="1 2">
    <name type="scientific">Caligus rogercresseyi</name>
    <name type="common">Sea louse</name>
    <dbReference type="NCBI Taxonomy" id="217165"/>
    <lineage>
        <taxon>Eukaryota</taxon>
        <taxon>Metazoa</taxon>
        <taxon>Ecdysozoa</taxon>
        <taxon>Arthropoda</taxon>
        <taxon>Crustacea</taxon>
        <taxon>Multicrustacea</taxon>
        <taxon>Hexanauplia</taxon>
        <taxon>Copepoda</taxon>
        <taxon>Siphonostomatoida</taxon>
        <taxon>Caligidae</taxon>
        <taxon>Caligus</taxon>
    </lineage>
</organism>
<proteinExistence type="predicted"/>
<evidence type="ECO:0000313" key="1">
    <source>
        <dbReference type="EMBL" id="QQP58315.1"/>
    </source>
</evidence>
<evidence type="ECO:0000313" key="2">
    <source>
        <dbReference type="Proteomes" id="UP000595437"/>
    </source>
</evidence>
<accession>A0A7T8KM40</accession>
<keyword evidence="2" id="KW-1185">Reference proteome</keyword>
<feature type="non-terminal residue" evidence="1">
    <location>
        <position position="1"/>
    </location>
</feature>
<feature type="non-terminal residue" evidence="1">
    <location>
        <position position="184"/>
    </location>
</feature>
<gene>
    <name evidence="1" type="ORF">FKW44_003588</name>
</gene>
<protein>
    <submittedName>
        <fullName evidence="1">Uncharacterized protein</fullName>
    </submittedName>
</protein>
<dbReference type="EMBL" id="CP045891">
    <property type="protein sequence ID" value="QQP58315.1"/>
    <property type="molecule type" value="Genomic_DNA"/>
</dbReference>
<sequence length="184" mass="19876">QISSDSPPSLNIGYCTPTPGIGHDGLPCRKPCSLTSNQLWKCGPNQYCTPVSLIQKANQTRVLPPTTLVNATSFPSNSLEAEQYVGLPLAEAYSSFGEPCEGPCASRDDDERSFVCMELTSGESRPCSLSSGVTSTGESCIGSCEKDGKNFFSCPINEEGDYGHCTPRFLILKSKEWAWVNSFK</sequence>